<feature type="domain" description="ABC transporter" evidence="6">
    <location>
        <begin position="11"/>
        <end position="246"/>
    </location>
</feature>
<accession>A0A6J7IUT1</accession>
<dbReference type="SUPFAM" id="SSF52540">
    <property type="entry name" value="P-loop containing nucleoside triphosphate hydrolases"/>
    <property type="match status" value="1"/>
</dbReference>
<dbReference type="PANTHER" id="PTHR42794:SF1">
    <property type="entry name" value="HEMIN IMPORT ATP-BINDING PROTEIN HMUV"/>
    <property type="match status" value="1"/>
</dbReference>
<feature type="region of interest" description="Disordered" evidence="5">
    <location>
        <begin position="259"/>
        <end position="334"/>
    </location>
</feature>
<dbReference type="GO" id="GO:0016887">
    <property type="term" value="F:ATP hydrolysis activity"/>
    <property type="evidence" value="ECO:0007669"/>
    <property type="project" value="InterPro"/>
</dbReference>
<reference evidence="7" key="1">
    <citation type="submission" date="2020-05" db="EMBL/GenBank/DDBJ databases">
        <authorList>
            <person name="Chiriac C."/>
            <person name="Salcher M."/>
            <person name="Ghai R."/>
            <person name="Kavagutti S V."/>
        </authorList>
    </citation>
    <scope>NUCLEOTIDE SEQUENCE</scope>
</reference>
<dbReference type="PROSITE" id="PS50893">
    <property type="entry name" value="ABC_TRANSPORTER_2"/>
    <property type="match status" value="1"/>
</dbReference>
<organism evidence="7">
    <name type="scientific">freshwater metagenome</name>
    <dbReference type="NCBI Taxonomy" id="449393"/>
    <lineage>
        <taxon>unclassified sequences</taxon>
        <taxon>metagenomes</taxon>
        <taxon>ecological metagenomes</taxon>
    </lineage>
</organism>
<sequence length="334" mass="33321">MTGEHPTDPLLEVHGLAVRLGGRDIVTDADLVLRRGELVAVVGPNGAGKSTIVRAAAGLTRPAAGTVLWGGRDVRSVGPRRLARLRAFVPQRPQVPQGVSVEEAVAIGRSSHIGPLSRPGAADRLAVTEALERAAAAGLRDRQLTTLSGGELQRVQLAVGLAQGAPALIADEPTSALDLGATATMARLLRSLADDGLGVILVVHDLALASAIADEVVVVEAGRTVATGPPSAVLTADRLARTWRVDAALATDATGRTALHVGWLGGPPGASSPDGTGDDPDGAGDDPTGEHPAGTAPPAGVTGAPSSGVPVAPDPPPGAPGAIHPPTTEGPPAP</sequence>
<feature type="compositionally biased region" description="Low complexity" evidence="5">
    <location>
        <begin position="292"/>
        <end position="311"/>
    </location>
</feature>
<dbReference type="Gene3D" id="3.40.50.300">
    <property type="entry name" value="P-loop containing nucleotide triphosphate hydrolases"/>
    <property type="match status" value="1"/>
</dbReference>
<dbReference type="InterPro" id="IPR003439">
    <property type="entry name" value="ABC_transporter-like_ATP-bd"/>
</dbReference>
<dbReference type="SMART" id="SM00382">
    <property type="entry name" value="AAA"/>
    <property type="match status" value="1"/>
</dbReference>
<dbReference type="InterPro" id="IPR027417">
    <property type="entry name" value="P-loop_NTPase"/>
</dbReference>
<evidence type="ECO:0000256" key="2">
    <source>
        <dbReference type="ARBA" id="ARBA00022741"/>
    </source>
</evidence>
<keyword evidence="1" id="KW-0813">Transport</keyword>
<evidence type="ECO:0000256" key="1">
    <source>
        <dbReference type="ARBA" id="ARBA00022448"/>
    </source>
</evidence>
<dbReference type="Pfam" id="PF00005">
    <property type="entry name" value="ABC_tran"/>
    <property type="match status" value="1"/>
</dbReference>
<evidence type="ECO:0000259" key="6">
    <source>
        <dbReference type="PROSITE" id="PS50893"/>
    </source>
</evidence>
<protein>
    <submittedName>
        <fullName evidence="7">Unannotated protein</fullName>
    </submittedName>
</protein>
<evidence type="ECO:0000256" key="3">
    <source>
        <dbReference type="ARBA" id="ARBA00022840"/>
    </source>
</evidence>
<dbReference type="GO" id="GO:0005524">
    <property type="term" value="F:ATP binding"/>
    <property type="evidence" value="ECO:0007669"/>
    <property type="project" value="UniProtKB-KW"/>
</dbReference>
<keyword evidence="4" id="KW-1278">Translocase</keyword>
<dbReference type="InterPro" id="IPR017871">
    <property type="entry name" value="ABC_transporter-like_CS"/>
</dbReference>
<gene>
    <name evidence="7" type="ORF">UFOPK3564_02547</name>
</gene>
<keyword evidence="3" id="KW-0067">ATP-binding</keyword>
<name>A0A6J7IUT1_9ZZZZ</name>
<evidence type="ECO:0000313" key="7">
    <source>
        <dbReference type="EMBL" id="CAB4934104.1"/>
    </source>
</evidence>
<keyword evidence="2" id="KW-0547">Nucleotide-binding</keyword>
<dbReference type="InterPro" id="IPR003593">
    <property type="entry name" value="AAA+_ATPase"/>
</dbReference>
<dbReference type="PANTHER" id="PTHR42794">
    <property type="entry name" value="HEMIN IMPORT ATP-BINDING PROTEIN HMUV"/>
    <property type="match status" value="1"/>
</dbReference>
<evidence type="ECO:0000256" key="5">
    <source>
        <dbReference type="SAM" id="MobiDB-lite"/>
    </source>
</evidence>
<evidence type="ECO:0000256" key="4">
    <source>
        <dbReference type="ARBA" id="ARBA00022967"/>
    </source>
</evidence>
<dbReference type="EMBL" id="CAFBMK010000185">
    <property type="protein sequence ID" value="CAB4934104.1"/>
    <property type="molecule type" value="Genomic_DNA"/>
</dbReference>
<proteinExistence type="predicted"/>
<dbReference type="PROSITE" id="PS00211">
    <property type="entry name" value="ABC_TRANSPORTER_1"/>
    <property type="match status" value="1"/>
</dbReference>
<dbReference type="AlphaFoldDB" id="A0A6J7IUT1"/>